<evidence type="ECO:0000259" key="1">
    <source>
        <dbReference type="Pfam" id="PF08398"/>
    </source>
</evidence>
<proteinExistence type="predicted"/>
<dbReference type="EMBL" id="CALNXK010000331">
    <property type="protein sequence ID" value="CAH3182743.1"/>
    <property type="molecule type" value="Genomic_DNA"/>
</dbReference>
<evidence type="ECO:0000313" key="2">
    <source>
        <dbReference type="EMBL" id="CAH3182743.1"/>
    </source>
</evidence>
<dbReference type="Proteomes" id="UP001159405">
    <property type="component" value="Unassembled WGS sequence"/>
</dbReference>
<protein>
    <recommendedName>
        <fullName evidence="1">Phospholipase A2-like domain-containing protein</fullName>
    </recommendedName>
</protein>
<feature type="domain" description="Phospholipase A2-like" evidence="1">
    <location>
        <begin position="263"/>
        <end position="332"/>
    </location>
</feature>
<feature type="non-terminal residue" evidence="2">
    <location>
        <position position="341"/>
    </location>
</feature>
<sequence>MNGSHWVATYVKNNTINYFDSFVMPAFQEIVDHARSKNLTLLHQHNQIENILTTTCGYFFLYFFKEMNNGTTYYDLLRVFNIQNTMKNERFIEKYFKIEKNLDGGSIQQFIDQLSGIANDPKKVKAYQKQLAKYAWEQAKIFGYRLNPGQLGIAPMFPNIVPVKGTTNLKPARIMKATPGSALIAPTGSGIIDKANEKGTTSLAKGGIAGGPYRIDYEKGIELLKDPDLWKKPSRKEIADMKPRGIDIHKAIGKLPKPKGRRTLPGHKYTSPYNDLENRVWYNKDGEIIHVFDKPTGKTDAVAMQHDIDCSICGDDKKSKHEADRKMVKSLDAIPKKERQW</sequence>
<evidence type="ECO:0000313" key="3">
    <source>
        <dbReference type="Proteomes" id="UP001159405"/>
    </source>
</evidence>
<reference evidence="2 3" key="1">
    <citation type="submission" date="2022-05" db="EMBL/GenBank/DDBJ databases">
        <authorList>
            <consortium name="Genoscope - CEA"/>
            <person name="William W."/>
        </authorList>
    </citation>
    <scope>NUCLEOTIDE SEQUENCE [LARGE SCALE GENOMIC DNA]</scope>
</reference>
<organism evidence="2 3">
    <name type="scientific">Porites lobata</name>
    <dbReference type="NCBI Taxonomy" id="104759"/>
    <lineage>
        <taxon>Eukaryota</taxon>
        <taxon>Metazoa</taxon>
        <taxon>Cnidaria</taxon>
        <taxon>Anthozoa</taxon>
        <taxon>Hexacorallia</taxon>
        <taxon>Scleractinia</taxon>
        <taxon>Fungiina</taxon>
        <taxon>Poritidae</taxon>
        <taxon>Porites</taxon>
    </lineage>
</organism>
<keyword evidence="3" id="KW-1185">Reference proteome</keyword>
<dbReference type="Pfam" id="PF08398">
    <property type="entry name" value="Phospholip_A2_4"/>
    <property type="match status" value="1"/>
</dbReference>
<comment type="caution">
    <text evidence="2">The sequence shown here is derived from an EMBL/GenBank/DDBJ whole genome shotgun (WGS) entry which is preliminary data.</text>
</comment>
<accession>A0ABN8RW35</accession>
<dbReference type="InterPro" id="IPR013607">
    <property type="entry name" value="Phospholipase_A2-like"/>
</dbReference>
<gene>
    <name evidence="2" type="ORF">PLOB_00027476</name>
</gene>
<name>A0ABN8RW35_9CNID</name>